<reference evidence="1 2" key="1">
    <citation type="submission" date="2015-11" db="EMBL/GenBank/DDBJ databases">
        <title>Butyribacter intestini gen. nov., sp. nov., a butyric acid-producing bacterium of the family Lachnospiraceae isolated from the human faeces.</title>
        <authorList>
            <person name="Zou Y."/>
            <person name="Xue W."/>
            <person name="Luo G."/>
            <person name="Lv M."/>
        </authorList>
    </citation>
    <scope>NUCLEOTIDE SEQUENCE [LARGE SCALE GENOMIC DNA]</scope>
    <source>
        <strain evidence="1 2">ACET-33324</strain>
    </source>
</reference>
<dbReference type="STRING" id="290052.ASU35_05115"/>
<dbReference type="EMBL" id="LNAM01000002">
    <property type="protein sequence ID" value="KSV60556.1"/>
    <property type="molecule type" value="Genomic_DNA"/>
</dbReference>
<evidence type="ECO:0000313" key="1">
    <source>
        <dbReference type="EMBL" id="KSV60556.1"/>
    </source>
</evidence>
<organism evidence="1 2">
    <name type="scientific">Acetivibrio ethanolgignens</name>
    <dbReference type="NCBI Taxonomy" id="290052"/>
    <lineage>
        <taxon>Bacteria</taxon>
        <taxon>Bacillati</taxon>
        <taxon>Bacillota</taxon>
        <taxon>Clostridia</taxon>
        <taxon>Eubacteriales</taxon>
        <taxon>Oscillospiraceae</taxon>
        <taxon>Acetivibrio</taxon>
    </lineage>
</organism>
<dbReference type="OrthoDB" id="1650579at2"/>
<name>A0A0V8QJ69_9FIRM</name>
<dbReference type="Proteomes" id="UP000054874">
    <property type="component" value="Unassembled WGS sequence"/>
</dbReference>
<proteinExistence type="predicted"/>
<gene>
    <name evidence="1" type="ORF">ASU35_05115</name>
</gene>
<protein>
    <submittedName>
        <fullName evidence="1">Uncharacterized protein</fullName>
    </submittedName>
</protein>
<accession>A0A0V8QJ69</accession>
<comment type="caution">
    <text evidence="1">The sequence shown here is derived from an EMBL/GenBank/DDBJ whole genome shotgun (WGS) entry which is preliminary data.</text>
</comment>
<sequence length="97" mass="11695">MRLSMEEKQALYDYACPNHCNTVTRLKWVTALTVDPERKHRMLALARKIDTEEMEQCYPCFYRCLRSEMERYQQAKQYLHLVEAGTDYEEDMYDEAV</sequence>
<keyword evidence="2" id="KW-1185">Reference proteome</keyword>
<dbReference type="RefSeq" id="WP_058351273.1">
    <property type="nucleotide sequence ID" value="NZ_CABMMD010000002.1"/>
</dbReference>
<evidence type="ECO:0000313" key="2">
    <source>
        <dbReference type="Proteomes" id="UP000054874"/>
    </source>
</evidence>
<dbReference type="AlphaFoldDB" id="A0A0V8QJ69"/>